<accession>A0ABN0Q966</accession>
<keyword evidence="1" id="KW-1133">Transmembrane helix</keyword>
<reference evidence="2 3" key="1">
    <citation type="journal article" date="2014" name="Genome Announc.">
        <title>Draft Genome Sequence of Enterobacter cloacae Strain S611.</title>
        <authorList>
            <person name="Wang D."/>
            <person name="Han C.S."/>
            <person name="Dichosa A.E."/>
            <person name="Gleasner C.D."/>
            <person name="Johnson S.L."/>
            <person name="Daligault H.E."/>
            <person name="Davenport K.W."/>
            <person name="Li P.E."/>
            <person name="Pierson E.A."/>
            <person name="Pierson L.S.III."/>
        </authorList>
    </citation>
    <scope>NUCLEOTIDE SEQUENCE [LARGE SCALE GENOMIC DNA]</scope>
    <source>
        <strain evidence="2 3">S611</strain>
    </source>
</reference>
<evidence type="ECO:0000256" key="1">
    <source>
        <dbReference type="SAM" id="Phobius"/>
    </source>
</evidence>
<evidence type="ECO:0000313" key="2">
    <source>
        <dbReference type="EMBL" id="ESS58495.1"/>
    </source>
</evidence>
<dbReference type="Proteomes" id="UP000017834">
    <property type="component" value="Unassembled WGS sequence"/>
</dbReference>
<evidence type="ECO:0000313" key="3">
    <source>
        <dbReference type="Proteomes" id="UP000017834"/>
    </source>
</evidence>
<feature type="transmembrane region" description="Helical" evidence="1">
    <location>
        <begin position="42"/>
        <end position="60"/>
    </location>
</feature>
<protein>
    <recommendedName>
        <fullName evidence="4">DUF883 domain-containing protein</fullName>
    </recommendedName>
</protein>
<proteinExistence type="predicted"/>
<dbReference type="EMBL" id="AXOM01000043">
    <property type="protein sequence ID" value="ESS58495.1"/>
    <property type="molecule type" value="Genomic_DNA"/>
</dbReference>
<keyword evidence="1" id="KW-0472">Membrane</keyword>
<name>A0ABN0Q966_ENTCL</name>
<evidence type="ECO:0008006" key="4">
    <source>
        <dbReference type="Google" id="ProtNLM"/>
    </source>
</evidence>
<comment type="caution">
    <text evidence="2">The sequence shown here is derived from an EMBL/GenBank/DDBJ whole genome shotgun (WGS) entry which is preliminary data.</text>
</comment>
<keyword evidence="3" id="KW-1185">Reference proteome</keyword>
<sequence>MFNHSPEKSENEFKETVKEYATKTDDALRSGANSMKNKVESYPATSILIAVGIGFALGFISGRR</sequence>
<organism evidence="2 3">
    <name type="scientific">Enterobacter cloacae S611</name>
    <dbReference type="NCBI Taxonomy" id="1399146"/>
    <lineage>
        <taxon>Bacteria</taxon>
        <taxon>Pseudomonadati</taxon>
        <taxon>Pseudomonadota</taxon>
        <taxon>Gammaproteobacteria</taxon>
        <taxon>Enterobacterales</taxon>
        <taxon>Enterobacteriaceae</taxon>
        <taxon>Enterobacter</taxon>
        <taxon>Enterobacter cloacae complex</taxon>
    </lineage>
</organism>
<gene>
    <name evidence="2" type="ORF">EDP2_1773</name>
</gene>
<keyword evidence="1" id="KW-0812">Transmembrane</keyword>